<evidence type="ECO:0000259" key="5">
    <source>
        <dbReference type="Pfam" id="PF13962"/>
    </source>
</evidence>
<dbReference type="PANTHER" id="PTHR24198">
    <property type="entry name" value="ANKYRIN REPEAT AND PROTEIN KINASE DOMAIN-CONTAINING PROTEIN"/>
    <property type="match status" value="1"/>
</dbReference>
<dbReference type="InterPro" id="IPR036770">
    <property type="entry name" value="Ankyrin_rpt-contain_sf"/>
</dbReference>
<keyword evidence="4" id="KW-0812">Transmembrane</keyword>
<keyword evidence="4" id="KW-0472">Membrane</keyword>
<dbReference type="Gene3D" id="1.25.40.20">
    <property type="entry name" value="Ankyrin repeat-containing domain"/>
    <property type="match status" value="3"/>
</dbReference>
<dbReference type="Pfam" id="PF12796">
    <property type="entry name" value="Ank_2"/>
    <property type="match status" value="2"/>
</dbReference>
<evidence type="ECO:0000313" key="6">
    <source>
        <dbReference type="EMBL" id="KAL2607646.1"/>
    </source>
</evidence>
<proteinExistence type="predicted"/>
<dbReference type="EMBL" id="JBHFFA010000008">
    <property type="protein sequence ID" value="KAL2607646.1"/>
    <property type="molecule type" value="Genomic_DNA"/>
</dbReference>
<feature type="repeat" description="ANK" evidence="3">
    <location>
        <begin position="121"/>
        <end position="143"/>
    </location>
</feature>
<dbReference type="SUPFAM" id="SSF48403">
    <property type="entry name" value="Ankyrin repeat"/>
    <property type="match status" value="1"/>
</dbReference>
<keyword evidence="7" id="KW-1185">Reference proteome</keyword>
<feature type="repeat" description="ANK" evidence="3">
    <location>
        <begin position="284"/>
        <end position="317"/>
    </location>
</feature>
<feature type="transmembrane region" description="Helical" evidence="4">
    <location>
        <begin position="661"/>
        <end position="680"/>
    </location>
</feature>
<feature type="transmembrane region" description="Helical" evidence="4">
    <location>
        <begin position="613"/>
        <end position="634"/>
    </location>
</feature>
<dbReference type="AlphaFoldDB" id="A0ABD1XIC0"/>
<dbReference type="Proteomes" id="UP001605036">
    <property type="component" value="Unassembled WGS sequence"/>
</dbReference>
<dbReference type="InterPro" id="IPR002110">
    <property type="entry name" value="Ankyrin_rpt"/>
</dbReference>
<protein>
    <recommendedName>
        <fullName evidence="5">PGG domain-containing protein</fullName>
    </recommendedName>
</protein>
<organism evidence="6 7">
    <name type="scientific">Riccia fluitans</name>
    <dbReference type="NCBI Taxonomy" id="41844"/>
    <lineage>
        <taxon>Eukaryota</taxon>
        <taxon>Viridiplantae</taxon>
        <taxon>Streptophyta</taxon>
        <taxon>Embryophyta</taxon>
        <taxon>Marchantiophyta</taxon>
        <taxon>Marchantiopsida</taxon>
        <taxon>Marchantiidae</taxon>
        <taxon>Marchantiales</taxon>
        <taxon>Ricciaceae</taxon>
        <taxon>Riccia</taxon>
    </lineage>
</organism>
<sequence length="725" mass="80413">MQGTRRNVPLPKFEILRESLLRVVGCKDPTRQIVIKYPLREIPHDGYIYTELQLNILHIVAMAGDLDSVKQLRSQGCADPTARTVGGFTAVHLAASRGHTKVVKELVSWLQSNTEAGVSDQGFTPLHLAAYGGYSETVKFLLKPDCHYVSDVNAKDRIFGRSALHFAVLAGHGIVVKMLMGVDGINIRLKDGVRKLTPFLLAAMHPKDKDGSRLRMVKMLLDKNAEQINDKVGVFTDVRQSFTESLRKLTLIEFDNSVKPLPNVQDKADKSEDDAYRRCAVSMVGHSALHLAATQNNAKLVSELSCRRGISLNIPDRRFGMTPLHCAIRVGAMQTFKALMAIDGVNVNAQLVKEGRCQRPSWLPPASAFRLDGDGVFAYFESWRRFDTPLHLAIQVCLSEDLTAMVLYFINHPKFNGALHNDRQKTSLELASIRFGFCGRLPSVFKIRRNVSENPRVLEKYLYADKIRLSSAIELLKRHPTNESVLAQKEGLRKAALDSVNAFLVTATLLAGLTFSAFLQPPTGPDDELHTRKAVKLFLVFNSLSFFSAVYTILISLFNTLESDEIILVGLNSCYVAIIRVQGAVPLTLSVGFGILAFLTAGYASVPSDSKQLMTACTIGGLLIVFFELIRNLFHSFVQLRESVSLAADSEAPNYDLTDDGIFYLLTTVGPAFYFLLRIFEIFSEGHKIITHLDRQIARAVLTRTPVPYICIGGAVLLYALVEVL</sequence>
<accession>A0ABD1XIC0</accession>
<dbReference type="PROSITE" id="PS50297">
    <property type="entry name" value="ANK_REP_REGION"/>
    <property type="match status" value="2"/>
</dbReference>
<evidence type="ECO:0000256" key="4">
    <source>
        <dbReference type="SAM" id="Phobius"/>
    </source>
</evidence>
<dbReference type="Pfam" id="PF13962">
    <property type="entry name" value="PGG"/>
    <property type="match status" value="1"/>
</dbReference>
<dbReference type="PANTHER" id="PTHR24198:SF165">
    <property type="entry name" value="ANKYRIN REPEAT-CONTAINING PROTEIN-RELATED"/>
    <property type="match status" value="1"/>
</dbReference>
<keyword evidence="4" id="KW-1133">Transmembrane helix</keyword>
<feature type="transmembrane region" description="Helical" evidence="4">
    <location>
        <begin position="539"/>
        <end position="558"/>
    </location>
</feature>
<name>A0ABD1XIC0_9MARC</name>
<feature type="transmembrane region" description="Helical" evidence="4">
    <location>
        <begin position="499"/>
        <end position="519"/>
    </location>
</feature>
<feature type="repeat" description="ANK" evidence="3">
    <location>
        <begin position="86"/>
        <end position="108"/>
    </location>
</feature>
<evidence type="ECO:0000256" key="3">
    <source>
        <dbReference type="PROSITE-ProRule" id="PRU00023"/>
    </source>
</evidence>
<comment type="caution">
    <text evidence="6">The sequence shown here is derived from an EMBL/GenBank/DDBJ whole genome shotgun (WGS) entry which is preliminary data.</text>
</comment>
<evidence type="ECO:0000256" key="2">
    <source>
        <dbReference type="ARBA" id="ARBA00023043"/>
    </source>
</evidence>
<dbReference type="PROSITE" id="PS50088">
    <property type="entry name" value="ANK_REPEAT"/>
    <property type="match status" value="3"/>
</dbReference>
<feature type="transmembrane region" description="Helical" evidence="4">
    <location>
        <begin position="701"/>
        <end position="722"/>
    </location>
</feature>
<gene>
    <name evidence="6" type="ORF">R1flu_026219</name>
</gene>
<reference evidence="6 7" key="1">
    <citation type="submission" date="2024-09" db="EMBL/GenBank/DDBJ databases">
        <title>Chromosome-scale assembly of Riccia fluitans.</title>
        <authorList>
            <person name="Paukszto L."/>
            <person name="Sawicki J."/>
            <person name="Karawczyk K."/>
            <person name="Piernik-Szablinska J."/>
            <person name="Szczecinska M."/>
            <person name="Mazdziarz M."/>
        </authorList>
    </citation>
    <scope>NUCLEOTIDE SEQUENCE [LARGE SCALE GENOMIC DNA]</scope>
    <source>
        <strain evidence="6">Rf_01</strain>
        <tissue evidence="6">Aerial parts of the thallus</tissue>
    </source>
</reference>
<feature type="transmembrane region" description="Helical" evidence="4">
    <location>
        <begin position="587"/>
        <end position="606"/>
    </location>
</feature>
<dbReference type="Pfam" id="PF00023">
    <property type="entry name" value="Ank"/>
    <property type="match status" value="1"/>
</dbReference>
<evidence type="ECO:0000256" key="1">
    <source>
        <dbReference type="ARBA" id="ARBA00022737"/>
    </source>
</evidence>
<dbReference type="InterPro" id="IPR026961">
    <property type="entry name" value="PGG_dom"/>
</dbReference>
<keyword evidence="1" id="KW-0677">Repeat</keyword>
<dbReference type="SMART" id="SM00248">
    <property type="entry name" value="ANK"/>
    <property type="match status" value="8"/>
</dbReference>
<keyword evidence="2 3" id="KW-0040">ANK repeat</keyword>
<evidence type="ECO:0000313" key="7">
    <source>
        <dbReference type="Proteomes" id="UP001605036"/>
    </source>
</evidence>
<feature type="domain" description="PGG" evidence="5">
    <location>
        <begin position="498"/>
        <end position="578"/>
    </location>
</feature>